<proteinExistence type="predicted"/>
<evidence type="ECO:0000313" key="3">
    <source>
        <dbReference type="Proteomes" id="UP001552299"/>
    </source>
</evidence>
<feature type="region of interest" description="Disordered" evidence="1">
    <location>
        <begin position="129"/>
        <end position="152"/>
    </location>
</feature>
<protein>
    <submittedName>
        <fullName evidence="2">Uncharacterized protein</fullName>
    </submittedName>
</protein>
<evidence type="ECO:0000313" key="2">
    <source>
        <dbReference type="EMBL" id="KAL0919449.1"/>
    </source>
</evidence>
<sequence>MGCVSSKIMTRSASFREEFQKRLQRRKTDSYEEIVISTNVSDQFVAVLCSTNTVPNKRNGHESSNQPTITKGQESKDILLAKKVGEEPQEPESNIETINTWELLAGLEDDNEVEVQVEKEEELSKSLNPIKDESETVEEAKKGELKKEGGGEKGLRRKVMAKELTNVKVPKFEFSRTGSLRDWLSQGGQVFSPGSYVTPRFGSFESAAANGGGEATVKAVFDPKLVAQLEEDMEEMTIEEEEILRQIV</sequence>
<reference evidence="2 3" key="1">
    <citation type="journal article" date="2024" name="Plant Biotechnol. J.">
        <title>Dendrobium thyrsiflorum genome and its molecular insights into genes involved in important horticultural traits.</title>
        <authorList>
            <person name="Chen B."/>
            <person name="Wang J.Y."/>
            <person name="Zheng P.J."/>
            <person name="Li K.L."/>
            <person name="Liang Y.M."/>
            <person name="Chen X.F."/>
            <person name="Zhang C."/>
            <person name="Zhao X."/>
            <person name="He X."/>
            <person name="Zhang G.Q."/>
            <person name="Liu Z.J."/>
            <person name="Xu Q."/>
        </authorList>
    </citation>
    <scope>NUCLEOTIDE SEQUENCE [LARGE SCALE GENOMIC DNA]</scope>
    <source>
        <strain evidence="2">GZMU011</strain>
    </source>
</reference>
<organism evidence="2 3">
    <name type="scientific">Dendrobium thyrsiflorum</name>
    <name type="common">Pinecone-like raceme dendrobium</name>
    <name type="synonym">Orchid</name>
    <dbReference type="NCBI Taxonomy" id="117978"/>
    <lineage>
        <taxon>Eukaryota</taxon>
        <taxon>Viridiplantae</taxon>
        <taxon>Streptophyta</taxon>
        <taxon>Embryophyta</taxon>
        <taxon>Tracheophyta</taxon>
        <taxon>Spermatophyta</taxon>
        <taxon>Magnoliopsida</taxon>
        <taxon>Liliopsida</taxon>
        <taxon>Asparagales</taxon>
        <taxon>Orchidaceae</taxon>
        <taxon>Epidendroideae</taxon>
        <taxon>Malaxideae</taxon>
        <taxon>Dendrobiinae</taxon>
        <taxon>Dendrobium</taxon>
    </lineage>
</organism>
<evidence type="ECO:0000256" key="1">
    <source>
        <dbReference type="SAM" id="MobiDB-lite"/>
    </source>
</evidence>
<comment type="caution">
    <text evidence="2">The sequence shown here is derived from an EMBL/GenBank/DDBJ whole genome shotgun (WGS) entry which is preliminary data.</text>
</comment>
<gene>
    <name evidence="2" type="ORF">M5K25_011544</name>
</gene>
<dbReference type="EMBL" id="JANQDX010000009">
    <property type="protein sequence ID" value="KAL0919449.1"/>
    <property type="molecule type" value="Genomic_DNA"/>
</dbReference>
<keyword evidence="3" id="KW-1185">Reference proteome</keyword>
<name>A0ABD0V3G0_DENTH</name>
<dbReference type="Proteomes" id="UP001552299">
    <property type="component" value="Unassembled WGS sequence"/>
</dbReference>
<accession>A0ABD0V3G0</accession>
<dbReference type="AlphaFoldDB" id="A0ABD0V3G0"/>